<evidence type="ECO:0000256" key="2">
    <source>
        <dbReference type="ARBA" id="ARBA00023136"/>
    </source>
</evidence>
<comment type="subcellular location">
    <subcellularLocation>
        <location evidence="4">Cell outer membrane</location>
        <topology evidence="4">Lipid-anchor</topology>
    </subcellularLocation>
</comment>
<dbReference type="GO" id="GO:1990063">
    <property type="term" value="C:Bam protein complex"/>
    <property type="evidence" value="ECO:0007669"/>
    <property type="project" value="TreeGrafter"/>
</dbReference>
<reference evidence="8 12" key="5">
    <citation type="submission" date="2020-07" db="EMBL/GenBank/DDBJ databases">
        <title>Complete genome sequence analysis of Acidithiobacillus ferrivorans XJFY6S-08 reveals extreme environmental adaptation to alpine acid mine drainage.</title>
        <authorList>
            <person name="Yan L."/>
            <person name="Ni Y."/>
        </authorList>
    </citation>
    <scope>NUCLEOTIDE SEQUENCE [LARGE SCALE GENOMIC DNA]</scope>
    <source>
        <strain evidence="8 12">XJFY6S-08</strain>
    </source>
</reference>
<evidence type="ECO:0000313" key="11">
    <source>
        <dbReference type="Proteomes" id="UP000193925"/>
    </source>
</evidence>
<accession>A0A060UR55</accession>
<dbReference type="Proteomes" id="UP000093129">
    <property type="component" value="Unassembled WGS sequence"/>
</dbReference>
<dbReference type="HAMAP" id="MF_00925">
    <property type="entry name" value="OM_assembly_BamE"/>
    <property type="match status" value="1"/>
</dbReference>
<feature type="domain" description="Outer membrane protein assembly factor BamE" evidence="5">
    <location>
        <begin position="30"/>
        <end position="97"/>
    </location>
</feature>
<reference evidence="6" key="1">
    <citation type="submission" date="2014-03" db="EMBL/GenBank/DDBJ databases">
        <authorList>
            <person name="Genoscope - CEA"/>
        </authorList>
    </citation>
    <scope>NUCLEOTIDE SEQUENCE [LARGE SCALE GENOMIC DNA]</scope>
    <source>
        <strain evidence="6">CF27</strain>
    </source>
</reference>
<evidence type="ECO:0000313" key="12">
    <source>
        <dbReference type="Proteomes" id="UP000595420"/>
    </source>
</evidence>
<evidence type="ECO:0000313" key="10">
    <source>
        <dbReference type="Proteomes" id="UP000093129"/>
    </source>
</evidence>
<evidence type="ECO:0000259" key="5">
    <source>
        <dbReference type="Pfam" id="PF04355"/>
    </source>
</evidence>
<comment type="similarity">
    <text evidence="4">Belongs to the BamE family.</text>
</comment>
<evidence type="ECO:0000313" key="8">
    <source>
        <dbReference type="EMBL" id="QQD73186.1"/>
    </source>
</evidence>
<protein>
    <recommendedName>
        <fullName evidence="4">Outer membrane protein assembly factor BamE</fullName>
    </recommendedName>
</protein>
<keyword evidence="2 4" id="KW-0472">Membrane</keyword>
<comment type="function">
    <text evidence="4">Part of the outer membrane protein assembly complex, which is involved in assembly and insertion of beta-barrel proteins into the outer membrane.</text>
</comment>
<organism evidence="6">
    <name type="scientific">Acidithiobacillus ferrivorans</name>
    <dbReference type="NCBI Taxonomy" id="160808"/>
    <lineage>
        <taxon>Bacteria</taxon>
        <taxon>Pseudomonadati</taxon>
        <taxon>Pseudomonadota</taxon>
        <taxon>Acidithiobacillia</taxon>
        <taxon>Acidithiobacillales</taxon>
        <taxon>Acidithiobacillaceae</taxon>
        <taxon>Acidithiobacillus</taxon>
    </lineage>
</organism>
<keyword evidence="11" id="KW-1185">Reference proteome</keyword>
<dbReference type="InterPro" id="IPR037873">
    <property type="entry name" value="BamE-like"/>
</dbReference>
<gene>
    <name evidence="4 9" type="primary">bamE</name>
    <name evidence="9" type="ORF">AFERRI_20722</name>
    <name evidence="6" type="ORF">AFERRI_420089</name>
    <name evidence="7" type="ORF">BBC27_11710</name>
    <name evidence="8" type="ORF">H2515_02350</name>
</gene>
<dbReference type="GO" id="GO:0030674">
    <property type="term" value="F:protein-macromolecule adaptor activity"/>
    <property type="evidence" value="ECO:0007669"/>
    <property type="project" value="TreeGrafter"/>
</dbReference>
<dbReference type="InterPro" id="IPR007450">
    <property type="entry name" value="BamE_dom"/>
</dbReference>
<dbReference type="GO" id="GO:0051205">
    <property type="term" value="P:protein insertion into membrane"/>
    <property type="evidence" value="ECO:0007669"/>
    <property type="project" value="UniProtKB-UniRule"/>
</dbReference>
<dbReference type="Gene3D" id="3.30.1450.10">
    <property type="match status" value="1"/>
</dbReference>
<evidence type="ECO:0000313" key="6">
    <source>
        <dbReference type="EMBL" id="CDQ10791.1"/>
    </source>
</evidence>
<dbReference type="Proteomes" id="UP000193925">
    <property type="component" value="Chromosome AFERRI"/>
</dbReference>
<dbReference type="GO" id="GO:0043165">
    <property type="term" value="P:Gram-negative-bacterium-type cell outer membrane assembly"/>
    <property type="evidence" value="ECO:0007669"/>
    <property type="project" value="UniProtKB-UniRule"/>
</dbReference>
<keyword evidence="4" id="KW-0564">Palmitate</keyword>
<dbReference type="AlphaFoldDB" id="A0A060UR55"/>
<dbReference type="EMBL" id="LT841305">
    <property type="protein sequence ID" value="SMH65933.1"/>
    <property type="molecule type" value="Genomic_DNA"/>
</dbReference>
<evidence type="ECO:0000256" key="1">
    <source>
        <dbReference type="ARBA" id="ARBA00022729"/>
    </source>
</evidence>
<dbReference type="InterPro" id="IPR026592">
    <property type="entry name" value="BamE"/>
</dbReference>
<dbReference type="RefSeq" id="WP_035193504.1">
    <property type="nucleotide sequence ID" value="NZ_CCCS020000037.1"/>
</dbReference>
<name>A0A060UR55_9PROT</name>
<dbReference type="PANTHER" id="PTHR37482:SF1">
    <property type="entry name" value="OUTER MEMBRANE PROTEIN ASSEMBLY FACTOR BAME"/>
    <property type="match status" value="1"/>
</dbReference>
<evidence type="ECO:0000256" key="3">
    <source>
        <dbReference type="ARBA" id="ARBA00023237"/>
    </source>
</evidence>
<reference evidence="7 10" key="3">
    <citation type="submission" date="2016-07" db="EMBL/GenBank/DDBJ databases">
        <title>Draft genome of a psychrotolerant acidophile Acidithiobacillus ferrivorans strain YL15.</title>
        <authorList>
            <person name="Peng T."/>
            <person name="Ma L."/>
            <person name="Nan M."/>
            <person name="An N."/>
            <person name="Wang M."/>
            <person name="Qiu G."/>
            <person name="Zeng W."/>
        </authorList>
    </citation>
    <scope>NUCLEOTIDE SEQUENCE [LARGE SCALE GENOMIC DNA]</scope>
    <source>
        <strain evidence="7 10">YL15</strain>
    </source>
</reference>
<evidence type="ECO:0000313" key="9">
    <source>
        <dbReference type="EMBL" id="SMH65933.1"/>
    </source>
</evidence>
<dbReference type="EMBL" id="MASQ01000089">
    <property type="protein sequence ID" value="OCB02692.1"/>
    <property type="molecule type" value="Genomic_DNA"/>
</dbReference>
<reference evidence="6" key="2">
    <citation type="submission" date="2014-07" db="EMBL/GenBank/DDBJ databases">
        <title>Initial genome analysis of the psychrotolerant acidophile Acidithiobacillus ferrivorans CF27: insights into iron and sulfur oxidation pathways and into biofilm formation.</title>
        <authorList>
            <person name="Talla E."/>
            <person name="Hedrich S."/>
            <person name="Mangenot S."/>
            <person name="Ji B."/>
            <person name="Johnson D.B."/>
            <person name="Barbe V."/>
            <person name="Bonnefoy V."/>
        </authorList>
    </citation>
    <scope>NUCLEOTIDE SEQUENCE [LARGE SCALE GENOMIC DNA]</scope>
    <source>
        <strain evidence="6">CF27</strain>
    </source>
</reference>
<evidence type="ECO:0000256" key="4">
    <source>
        <dbReference type="HAMAP-Rule" id="MF_00925"/>
    </source>
</evidence>
<sequence length="115" mass="12767">MRSFRLITLLTFCALLLGACSIYRVNVQQGNIITAKELAELHPGMDALQVRSILGSPLLQDPWHPHQWVYAYSFKPAYGATKVRKVRVFFGKDEKLVSIQGDVQSTASPTATTTS</sequence>
<dbReference type="PROSITE" id="PS51257">
    <property type="entry name" value="PROKAR_LIPOPROTEIN"/>
    <property type="match status" value="1"/>
</dbReference>
<dbReference type="Proteomes" id="UP000595420">
    <property type="component" value="Chromosome"/>
</dbReference>
<dbReference type="EMBL" id="CCCS020000037">
    <property type="protein sequence ID" value="CDQ10791.1"/>
    <property type="molecule type" value="Genomic_DNA"/>
</dbReference>
<keyword evidence="1 4" id="KW-0732">Signal</keyword>
<dbReference type="Pfam" id="PF04355">
    <property type="entry name" value="BamE"/>
    <property type="match status" value="1"/>
</dbReference>
<reference evidence="9 11" key="4">
    <citation type="submission" date="2017-03" db="EMBL/GenBank/DDBJ databases">
        <authorList>
            <person name="Regsiter A."/>
            <person name="William W."/>
        </authorList>
    </citation>
    <scope>NUCLEOTIDE SEQUENCE [LARGE SCALE GENOMIC DNA]</scope>
    <source>
        <strain evidence="9">PRJEB5721</strain>
    </source>
</reference>
<comment type="subunit">
    <text evidence="4">Part of the Bam complex.</text>
</comment>
<keyword evidence="4" id="KW-0449">Lipoprotein</keyword>
<keyword evidence="3 4" id="KW-0998">Cell outer membrane</keyword>
<evidence type="ECO:0000313" key="7">
    <source>
        <dbReference type="EMBL" id="OCB02692.1"/>
    </source>
</evidence>
<dbReference type="EMBL" id="CP059488">
    <property type="protein sequence ID" value="QQD73186.1"/>
    <property type="molecule type" value="Genomic_DNA"/>
</dbReference>
<proteinExistence type="inferred from homology"/>
<dbReference type="PANTHER" id="PTHR37482">
    <property type="entry name" value="OUTER MEMBRANE PROTEIN ASSEMBLY FACTOR BAME"/>
    <property type="match status" value="1"/>
</dbReference>